<dbReference type="EMBL" id="QXFT01001154">
    <property type="protein sequence ID" value="KAE9327137.1"/>
    <property type="molecule type" value="Genomic_DNA"/>
</dbReference>
<dbReference type="AlphaFoldDB" id="A0A6A3KYB5"/>
<keyword evidence="6" id="KW-1185">Reference proteome</keyword>
<dbReference type="Proteomes" id="UP000429607">
    <property type="component" value="Unassembled WGS sequence"/>
</dbReference>
<organism evidence="2 7">
    <name type="scientific">Phytophthora rubi</name>
    <dbReference type="NCBI Taxonomy" id="129364"/>
    <lineage>
        <taxon>Eukaryota</taxon>
        <taxon>Sar</taxon>
        <taxon>Stramenopiles</taxon>
        <taxon>Oomycota</taxon>
        <taxon>Peronosporomycetes</taxon>
        <taxon>Peronosporales</taxon>
        <taxon>Peronosporaceae</taxon>
        <taxon>Phytophthora</taxon>
    </lineage>
</organism>
<keyword evidence="1" id="KW-0732">Signal</keyword>
<feature type="signal peptide" evidence="1">
    <location>
        <begin position="1"/>
        <end position="17"/>
    </location>
</feature>
<proteinExistence type="predicted"/>
<evidence type="ECO:0000313" key="4">
    <source>
        <dbReference type="EMBL" id="KAE9327137.1"/>
    </source>
</evidence>
<evidence type="ECO:0000313" key="7">
    <source>
        <dbReference type="Proteomes" id="UP000435112"/>
    </source>
</evidence>
<gene>
    <name evidence="3" type="ORF">PR001_g15360</name>
    <name evidence="2" type="ORF">PR002_g15830</name>
    <name evidence="4" type="ORF">PR003_g16081</name>
</gene>
<sequence length="51" mass="5149">MCCWAPCGCKAITIVFSALICSPDAAPKMPRSRSKCGISSGCLPTAAVSSA</sequence>
<evidence type="ECO:0000256" key="1">
    <source>
        <dbReference type="SAM" id="SignalP"/>
    </source>
</evidence>
<evidence type="ECO:0000313" key="2">
    <source>
        <dbReference type="EMBL" id="KAE9008673.1"/>
    </source>
</evidence>
<feature type="chain" id="PRO_5036164867" evidence="1">
    <location>
        <begin position="18"/>
        <end position="51"/>
    </location>
</feature>
<dbReference type="Proteomes" id="UP000434957">
    <property type="component" value="Unassembled WGS sequence"/>
</dbReference>
<evidence type="ECO:0000313" key="5">
    <source>
        <dbReference type="Proteomes" id="UP000429607"/>
    </source>
</evidence>
<comment type="caution">
    <text evidence="2">The sequence shown here is derived from an EMBL/GenBank/DDBJ whole genome shotgun (WGS) entry which is preliminary data.</text>
</comment>
<dbReference type="EMBL" id="QXFU01001174">
    <property type="protein sequence ID" value="KAE9008673.1"/>
    <property type="molecule type" value="Genomic_DNA"/>
</dbReference>
<protein>
    <submittedName>
        <fullName evidence="2">Uncharacterized protein</fullName>
    </submittedName>
</protein>
<name>A0A6A3KYB5_9STRA</name>
<dbReference type="EMBL" id="QXFV01001152">
    <property type="protein sequence ID" value="KAE9013639.1"/>
    <property type="molecule type" value="Genomic_DNA"/>
</dbReference>
<dbReference type="Proteomes" id="UP000435112">
    <property type="component" value="Unassembled WGS sequence"/>
</dbReference>
<accession>A0A6A3KYB5</accession>
<evidence type="ECO:0000313" key="3">
    <source>
        <dbReference type="EMBL" id="KAE9013639.1"/>
    </source>
</evidence>
<evidence type="ECO:0000313" key="6">
    <source>
        <dbReference type="Proteomes" id="UP000434957"/>
    </source>
</evidence>
<reference evidence="5 7" key="1">
    <citation type="submission" date="2018-09" db="EMBL/GenBank/DDBJ databases">
        <title>Genomic investigation of the strawberry pathogen Phytophthora fragariae indicates pathogenicity is determined by transcriptional variation in three key races.</title>
        <authorList>
            <person name="Adams T.M."/>
            <person name="Armitage A.D."/>
            <person name="Sobczyk M.K."/>
            <person name="Bates H.J."/>
            <person name="Dunwell J.M."/>
            <person name="Nellist C.F."/>
            <person name="Harrison R.J."/>
        </authorList>
    </citation>
    <scope>NUCLEOTIDE SEQUENCE [LARGE SCALE GENOMIC DNA]</scope>
    <source>
        <strain evidence="3 5">SCRP249</strain>
        <strain evidence="2 7">SCRP324</strain>
        <strain evidence="4 6">SCRP333</strain>
    </source>
</reference>